<dbReference type="Gene3D" id="3.30.70.270">
    <property type="match status" value="1"/>
</dbReference>
<dbReference type="PANTHER" id="PTHR45873">
    <property type="entry name" value="DNA POLYMERASE ETA"/>
    <property type="match status" value="1"/>
</dbReference>
<dbReference type="Gene3D" id="3.40.1170.60">
    <property type="match status" value="1"/>
</dbReference>
<dbReference type="PANTHER" id="PTHR45873:SF1">
    <property type="entry name" value="DNA POLYMERASE ETA"/>
    <property type="match status" value="1"/>
</dbReference>
<dbReference type="PROSITE" id="PS50173">
    <property type="entry name" value="UMUC"/>
    <property type="match status" value="1"/>
</dbReference>
<evidence type="ECO:0000259" key="7">
    <source>
        <dbReference type="PROSITE" id="PS50173"/>
    </source>
</evidence>
<reference evidence="8" key="2">
    <citation type="submission" date="2024-10" db="UniProtKB">
        <authorList>
            <consortium name="EnsemblProtists"/>
        </authorList>
    </citation>
    <scope>IDENTIFICATION</scope>
</reference>
<dbReference type="PaxDb" id="2903-EOD19163"/>
<dbReference type="InterPro" id="IPR052230">
    <property type="entry name" value="DNA_polymerase_eta"/>
</dbReference>
<organism evidence="8 9">
    <name type="scientific">Emiliania huxleyi (strain CCMP1516)</name>
    <dbReference type="NCBI Taxonomy" id="280463"/>
    <lineage>
        <taxon>Eukaryota</taxon>
        <taxon>Haptista</taxon>
        <taxon>Haptophyta</taxon>
        <taxon>Prymnesiophyceae</taxon>
        <taxon>Isochrysidales</taxon>
        <taxon>Noelaerhabdaceae</taxon>
        <taxon>Emiliania</taxon>
    </lineage>
</organism>
<comment type="subcellular location">
    <subcellularLocation>
        <location evidence="1">Nucleus</location>
    </subcellularLocation>
</comment>
<dbReference type="GO" id="GO:0046872">
    <property type="term" value="F:metal ion binding"/>
    <property type="evidence" value="ECO:0007669"/>
    <property type="project" value="UniProtKB-KW"/>
</dbReference>
<dbReference type="EnsemblProtists" id="EOD19163">
    <property type="protein sequence ID" value="EOD19163"/>
    <property type="gene ID" value="EMIHUDRAFT_243231"/>
</dbReference>
<evidence type="ECO:0000256" key="6">
    <source>
        <dbReference type="ARBA" id="ARBA00023242"/>
    </source>
</evidence>
<dbReference type="InterPro" id="IPR043128">
    <property type="entry name" value="Rev_trsase/Diguanyl_cyclase"/>
</dbReference>
<protein>
    <recommendedName>
        <fullName evidence="7">UmuC domain-containing protein</fullName>
    </recommendedName>
</protein>
<accession>A0A0D3J6M8</accession>
<feature type="domain" description="UmuC" evidence="7">
    <location>
        <begin position="3"/>
        <end position="208"/>
    </location>
</feature>
<keyword evidence="4" id="KW-0227">DNA damage</keyword>
<dbReference type="GO" id="GO:0035861">
    <property type="term" value="C:site of double-strand break"/>
    <property type="evidence" value="ECO:0007669"/>
    <property type="project" value="TreeGrafter"/>
</dbReference>
<dbReference type="InterPro" id="IPR001126">
    <property type="entry name" value="UmuC"/>
</dbReference>
<keyword evidence="3" id="KW-0479">Metal-binding</keyword>
<dbReference type="HOGENOM" id="CLU_1013487_0_0_1"/>
<keyword evidence="9" id="KW-1185">Reference proteome</keyword>
<dbReference type="GO" id="GO:0005634">
    <property type="term" value="C:nucleus"/>
    <property type="evidence" value="ECO:0007669"/>
    <property type="project" value="UniProtKB-SubCell"/>
</dbReference>
<dbReference type="eggNOG" id="ENOG502SU5E">
    <property type="taxonomic scope" value="Eukaryota"/>
</dbReference>
<keyword evidence="2" id="KW-0808">Transferase</keyword>
<evidence type="ECO:0000313" key="8">
    <source>
        <dbReference type="EnsemblProtists" id="EOD19163"/>
    </source>
</evidence>
<keyword evidence="5" id="KW-0234">DNA repair</keyword>
<keyword evidence="6" id="KW-0539">Nucleus</keyword>
<name>A0A0D3J6M8_EMIH1</name>
<dbReference type="GO" id="GO:0003887">
    <property type="term" value="F:DNA-directed DNA polymerase activity"/>
    <property type="evidence" value="ECO:0007669"/>
    <property type="project" value="TreeGrafter"/>
</dbReference>
<dbReference type="Proteomes" id="UP000013827">
    <property type="component" value="Unassembled WGS sequence"/>
</dbReference>
<dbReference type="KEGG" id="ehx:EMIHUDRAFT_243231"/>
<dbReference type="Pfam" id="PF00817">
    <property type="entry name" value="IMS"/>
    <property type="match status" value="1"/>
</dbReference>
<sequence length="275" mass="29325">MAVIHIDVDRFFLAVHAQFDRSVREGPGTPPIALFQYNDVICVSASARALGVRKHMSPEAARAVLTPAGGRLVHAFWRDWPGPRTWYKPYQDASRDLFACIRASLDAGAACGSTLERASIDEGYVSVEERHGPESVAEELVRSVRERLGLPVCCGVAPNKLLAKLASSAAKASGGGSGASGRVYAVRSDEEAQALLRQTAAHRLPGLGSRADALARAGIECVLTLSTADVANATGLRYVRLSWGDADAAHVAEEHTKTRKNTTGGWVCFEENSSA</sequence>
<reference evidence="9" key="1">
    <citation type="journal article" date="2013" name="Nature">
        <title>Pan genome of the phytoplankton Emiliania underpins its global distribution.</title>
        <authorList>
            <person name="Read B.A."/>
            <person name="Kegel J."/>
            <person name="Klute M.J."/>
            <person name="Kuo A."/>
            <person name="Lefebvre S.C."/>
            <person name="Maumus F."/>
            <person name="Mayer C."/>
            <person name="Miller J."/>
            <person name="Monier A."/>
            <person name="Salamov A."/>
            <person name="Young J."/>
            <person name="Aguilar M."/>
            <person name="Claverie J.M."/>
            <person name="Frickenhaus S."/>
            <person name="Gonzalez K."/>
            <person name="Herman E.K."/>
            <person name="Lin Y.C."/>
            <person name="Napier J."/>
            <person name="Ogata H."/>
            <person name="Sarno A.F."/>
            <person name="Shmutz J."/>
            <person name="Schroeder D."/>
            <person name="de Vargas C."/>
            <person name="Verret F."/>
            <person name="von Dassow P."/>
            <person name="Valentin K."/>
            <person name="Van de Peer Y."/>
            <person name="Wheeler G."/>
            <person name="Dacks J.B."/>
            <person name="Delwiche C.F."/>
            <person name="Dyhrman S.T."/>
            <person name="Glockner G."/>
            <person name="John U."/>
            <person name="Richards T."/>
            <person name="Worden A.Z."/>
            <person name="Zhang X."/>
            <person name="Grigoriev I.V."/>
            <person name="Allen A.E."/>
            <person name="Bidle K."/>
            <person name="Borodovsky M."/>
            <person name="Bowler C."/>
            <person name="Brownlee C."/>
            <person name="Cock J.M."/>
            <person name="Elias M."/>
            <person name="Gladyshev V.N."/>
            <person name="Groth M."/>
            <person name="Guda C."/>
            <person name="Hadaegh A."/>
            <person name="Iglesias-Rodriguez M.D."/>
            <person name="Jenkins J."/>
            <person name="Jones B.M."/>
            <person name="Lawson T."/>
            <person name="Leese F."/>
            <person name="Lindquist E."/>
            <person name="Lobanov A."/>
            <person name="Lomsadze A."/>
            <person name="Malik S.B."/>
            <person name="Marsh M.E."/>
            <person name="Mackinder L."/>
            <person name="Mock T."/>
            <person name="Mueller-Roeber B."/>
            <person name="Pagarete A."/>
            <person name="Parker M."/>
            <person name="Probert I."/>
            <person name="Quesneville H."/>
            <person name="Raines C."/>
            <person name="Rensing S.A."/>
            <person name="Riano-Pachon D.M."/>
            <person name="Richier S."/>
            <person name="Rokitta S."/>
            <person name="Shiraiwa Y."/>
            <person name="Soanes D.M."/>
            <person name="van der Giezen M."/>
            <person name="Wahlund T.M."/>
            <person name="Williams B."/>
            <person name="Wilson W."/>
            <person name="Wolfe G."/>
            <person name="Wurch L.L."/>
        </authorList>
    </citation>
    <scope>NUCLEOTIDE SEQUENCE</scope>
</reference>
<evidence type="ECO:0000256" key="1">
    <source>
        <dbReference type="ARBA" id="ARBA00004123"/>
    </source>
</evidence>
<dbReference type="GO" id="GO:0009314">
    <property type="term" value="P:response to radiation"/>
    <property type="evidence" value="ECO:0007669"/>
    <property type="project" value="TreeGrafter"/>
</dbReference>
<evidence type="ECO:0000256" key="5">
    <source>
        <dbReference type="ARBA" id="ARBA00023204"/>
    </source>
</evidence>
<dbReference type="AlphaFoldDB" id="A0A0D3J6M8"/>
<dbReference type="GO" id="GO:0005657">
    <property type="term" value="C:replication fork"/>
    <property type="evidence" value="ECO:0007669"/>
    <property type="project" value="TreeGrafter"/>
</dbReference>
<proteinExistence type="predicted"/>
<evidence type="ECO:0000256" key="4">
    <source>
        <dbReference type="ARBA" id="ARBA00022763"/>
    </source>
</evidence>
<dbReference type="GO" id="GO:0042276">
    <property type="term" value="P:error-prone translesion synthesis"/>
    <property type="evidence" value="ECO:0007669"/>
    <property type="project" value="TreeGrafter"/>
</dbReference>
<dbReference type="STRING" id="2903.R1C929"/>
<evidence type="ECO:0000256" key="2">
    <source>
        <dbReference type="ARBA" id="ARBA00022679"/>
    </source>
</evidence>
<dbReference type="SUPFAM" id="SSF56672">
    <property type="entry name" value="DNA/RNA polymerases"/>
    <property type="match status" value="1"/>
</dbReference>
<dbReference type="InterPro" id="IPR043502">
    <property type="entry name" value="DNA/RNA_pol_sf"/>
</dbReference>
<dbReference type="GO" id="GO:0006281">
    <property type="term" value="P:DNA repair"/>
    <property type="evidence" value="ECO:0007669"/>
    <property type="project" value="UniProtKB-KW"/>
</dbReference>
<evidence type="ECO:0000313" key="9">
    <source>
        <dbReference type="Proteomes" id="UP000013827"/>
    </source>
</evidence>
<dbReference type="RefSeq" id="XP_005771592.1">
    <property type="nucleotide sequence ID" value="XM_005771535.1"/>
</dbReference>
<evidence type="ECO:0000256" key="3">
    <source>
        <dbReference type="ARBA" id="ARBA00022723"/>
    </source>
</evidence>
<dbReference type="GeneID" id="17264707"/>